<reference evidence="2 3" key="1">
    <citation type="submission" date="2017-12" db="EMBL/GenBank/DDBJ databases">
        <title>Comparative genomics of Botrytis spp.</title>
        <authorList>
            <person name="Valero-Jimenez C.A."/>
            <person name="Tapia P."/>
            <person name="Veloso J."/>
            <person name="Silva-Moreno E."/>
            <person name="Staats M."/>
            <person name="Valdes J.H."/>
            <person name="Van Kan J.A.L."/>
        </authorList>
    </citation>
    <scope>NUCLEOTIDE SEQUENCE [LARGE SCALE GENOMIC DNA]</scope>
    <source>
        <strain evidence="2 3">Bh0001</strain>
    </source>
</reference>
<protein>
    <recommendedName>
        <fullName evidence="1">Heterokaryon incompatibility domain-containing protein</fullName>
    </recommendedName>
</protein>
<dbReference type="Gene3D" id="1.25.40.20">
    <property type="entry name" value="Ankyrin repeat-containing domain"/>
    <property type="match status" value="1"/>
</dbReference>
<dbReference type="AlphaFoldDB" id="A0A4Z1GKV3"/>
<dbReference type="Proteomes" id="UP000297814">
    <property type="component" value="Unassembled WGS sequence"/>
</dbReference>
<dbReference type="InterPro" id="IPR002110">
    <property type="entry name" value="Ankyrin_rpt"/>
</dbReference>
<evidence type="ECO:0000313" key="3">
    <source>
        <dbReference type="Proteomes" id="UP000297814"/>
    </source>
</evidence>
<accession>A0A4Z1GKV3</accession>
<dbReference type="InterPro" id="IPR036770">
    <property type="entry name" value="Ankyrin_rpt-contain_sf"/>
</dbReference>
<proteinExistence type="predicted"/>
<feature type="domain" description="Heterokaryon incompatibility" evidence="1">
    <location>
        <begin position="2"/>
        <end position="107"/>
    </location>
</feature>
<dbReference type="PANTHER" id="PTHR24148:SF78">
    <property type="entry name" value="HETEROKARYON INCOMPATIBILITY DOMAIN-CONTAINING PROTEIN"/>
    <property type="match status" value="1"/>
</dbReference>
<evidence type="ECO:0000259" key="1">
    <source>
        <dbReference type="Pfam" id="PF06985"/>
    </source>
</evidence>
<dbReference type="SMART" id="SM00248">
    <property type="entry name" value="ANK"/>
    <property type="match status" value="2"/>
</dbReference>
<gene>
    <name evidence="2" type="ORF">BHYA_0094g00380</name>
</gene>
<dbReference type="Pfam" id="PF06985">
    <property type="entry name" value="HET"/>
    <property type="match status" value="1"/>
</dbReference>
<comment type="caution">
    <text evidence="2">The sequence shown here is derived from an EMBL/GenBank/DDBJ whole genome shotgun (WGS) entry which is preliminary data.</text>
</comment>
<dbReference type="EMBL" id="PQXK01000094">
    <property type="protein sequence ID" value="TGO37574.1"/>
    <property type="molecule type" value="Genomic_DNA"/>
</dbReference>
<keyword evidence="3" id="KW-1185">Reference proteome</keyword>
<dbReference type="Pfam" id="PF12796">
    <property type="entry name" value="Ank_2"/>
    <property type="match status" value="1"/>
</dbReference>
<organism evidence="2 3">
    <name type="scientific">Botrytis hyacinthi</name>
    <dbReference type="NCBI Taxonomy" id="278943"/>
    <lineage>
        <taxon>Eukaryota</taxon>
        <taxon>Fungi</taxon>
        <taxon>Dikarya</taxon>
        <taxon>Ascomycota</taxon>
        <taxon>Pezizomycotina</taxon>
        <taxon>Leotiomycetes</taxon>
        <taxon>Helotiales</taxon>
        <taxon>Sclerotiniaceae</taxon>
        <taxon>Botrytis</taxon>
    </lineage>
</organism>
<dbReference type="InterPro" id="IPR052895">
    <property type="entry name" value="HetReg/Transcr_Mod"/>
</dbReference>
<evidence type="ECO:0000313" key="2">
    <source>
        <dbReference type="EMBL" id="TGO37574.1"/>
    </source>
</evidence>
<name>A0A4Z1GKV3_9HELO</name>
<dbReference type="InterPro" id="IPR010730">
    <property type="entry name" value="HET"/>
</dbReference>
<dbReference type="PANTHER" id="PTHR24148">
    <property type="entry name" value="ANKYRIN REPEAT DOMAIN-CONTAINING PROTEIN 39 HOMOLOG-RELATED"/>
    <property type="match status" value="1"/>
</dbReference>
<sequence>MNLYAALLDLRDHSFERILWVDTICIDQNNIEERNQQVQLIAKIYSSAYRVVVWLGEEKLETRGALEAIQLFANEELIKHLKEEVEQQCVLNLLRNPWFQRIWVLQEIATARNVIVILVLGTDIPVETSSQRAVMKCKDKRLLEAVSGCTAAFGKGALFGQISQYGRTLLSFTAGEGHEDIVKLLLEIINPDILNWDTDRTPFLFAVENGYEAVVKLLLATHQIDPNSKGELDRTTLSFAAENKHKTVVKLLLTVD</sequence>
<dbReference type="SUPFAM" id="SSF48403">
    <property type="entry name" value="Ankyrin repeat"/>
    <property type="match status" value="1"/>
</dbReference>